<comment type="caution">
    <text evidence="1">The sequence shown here is derived from an EMBL/GenBank/DDBJ whole genome shotgun (WGS) entry which is preliminary data.</text>
</comment>
<evidence type="ECO:0000313" key="1">
    <source>
        <dbReference type="EMBL" id="CAK9015051.1"/>
    </source>
</evidence>
<accession>A0ABP0JLA8</accession>
<proteinExistence type="predicted"/>
<gene>
    <name evidence="1" type="ORF">SCF082_LOCUS12589</name>
</gene>
<keyword evidence="2" id="KW-1185">Reference proteome</keyword>
<name>A0ABP0JLA8_9DINO</name>
<dbReference type="EMBL" id="CAXAMM010007691">
    <property type="protein sequence ID" value="CAK9015051.1"/>
    <property type="molecule type" value="Genomic_DNA"/>
</dbReference>
<protein>
    <submittedName>
        <fullName evidence="1">Uncharacterized protein</fullName>
    </submittedName>
</protein>
<organism evidence="1 2">
    <name type="scientific">Durusdinium trenchii</name>
    <dbReference type="NCBI Taxonomy" id="1381693"/>
    <lineage>
        <taxon>Eukaryota</taxon>
        <taxon>Sar</taxon>
        <taxon>Alveolata</taxon>
        <taxon>Dinophyceae</taxon>
        <taxon>Suessiales</taxon>
        <taxon>Symbiodiniaceae</taxon>
        <taxon>Durusdinium</taxon>
    </lineage>
</organism>
<reference evidence="1 2" key="1">
    <citation type="submission" date="2024-02" db="EMBL/GenBank/DDBJ databases">
        <authorList>
            <person name="Chen Y."/>
            <person name="Shah S."/>
            <person name="Dougan E. K."/>
            <person name="Thang M."/>
            <person name="Chan C."/>
        </authorList>
    </citation>
    <scope>NUCLEOTIDE SEQUENCE [LARGE SCALE GENOMIC DNA]</scope>
</reference>
<evidence type="ECO:0000313" key="2">
    <source>
        <dbReference type="Proteomes" id="UP001642464"/>
    </source>
</evidence>
<sequence length="49" mass="5593">MIPLRSVEEAQRRYTGHLLEWDNACRMGMVKLDEGILGDEEAEPLYADA</sequence>
<dbReference type="Proteomes" id="UP001642464">
    <property type="component" value="Unassembled WGS sequence"/>
</dbReference>